<keyword evidence="1" id="KW-0805">Transcription regulation</keyword>
<dbReference type="InterPro" id="IPR012074">
    <property type="entry name" value="GAF_ANTAR"/>
</dbReference>
<dbReference type="InterPro" id="IPR029016">
    <property type="entry name" value="GAF-like_dom_sf"/>
</dbReference>
<gene>
    <name evidence="4" type="ORF">EDD26_1597</name>
</gene>
<reference evidence="4 5" key="1">
    <citation type="submission" date="2018-11" db="EMBL/GenBank/DDBJ databases">
        <title>Sequencing the genomes of 1000 actinobacteria strains.</title>
        <authorList>
            <person name="Klenk H.-P."/>
        </authorList>
    </citation>
    <scope>NUCLEOTIDE SEQUENCE [LARGE SCALE GENOMIC DNA]</scope>
    <source>
        <strain evidence="4 5">DSM 9580</strain>
    </source>
</reference>
<sequence length="236" mass="24250">MTDGTLDPESAEAGEDRALFRESAADLLAPFLELLPVSGASISVAAGPSHSTLGATDATAGRLEQLQFELGEGPHWGALRSGRAVLVPDVRADTSAWPVFAAAASELSARALFAFPLHLGAAIVGVVDLYRAAPGDLSGADVAAARSLALVASSAAMRLASVSASQEEPGVHAAAPELRRVVHQATGILVVQLDVSATEAFARLRAHAFASGASLDAVARDVVARRLTFHDERGTE</sequence>
<accession>A0A3N2ATA4</accession>
<dbReference type="AlphaFoldDB" id="A0A3N2ATA4"/>
<dbReference type="InterPro" id="IPR005561">
    <property type="entry name" value="ANTAR"/>
</dbReference>
<dbReference type="GO" id="GO:0003723">
    <property type="term" value="F:RNA binding"/>
    <property type="evidence" value="ECO:0007669"/>
    <property type="project" value="InterPro"/>
</dbReference>
<evidence type="ECO:0000256" key="2">
    <source>
        <dbReference type="ARBA" id="ARBA00023163"/>
    </source>
</evidence>
<dbReference type="PROSITE" id="PS50921">
    <property type="entry name" value="ANTAR"/>
    <property type="match status" value="1"/>
</dbReference>
<proteinExistence type="predicted"/>
<organism evidence="4 5">
    <name type="scientific">Agrococcus jenensis</name>
    <dbReference type="NCBI Taxonomy" id="46353"/>
    <lineage>
        <taxon>Bacteria</taxon>
        <taxon>Bacillati</taxon>
        <taxon>Actinomycetota</taxon>
        <taxon>Actinomycetes</taxon>
        <taxon>Micrococcales</taxon>
        <taxon>Microbacteriaceae</taxon>
        <taxon>Agrococcus</taxon>
    </lineage>
</organism>
<protein>
    <submittedName>
        <fullName evidence="4">GAF domain-containing protein</fullName>
    </submittedName>
</protein>
<evidence type="ECO:0000256" key="1">
    <source>
        <dbReference type="ARBA" id="ARBA00023015"/>
    </source>
</evidence>
<dbReference type="InterPro" id="IPR036388">
    <property type="entry name" value="WH-like_DNA-bd_sf"/>
</dbReference>
<dbReference type="EMBL" id="RKHJ01000001">
    <property type="protein sequence ID" value="ROR66216.1"/>
    <property type="molecule type" value="Genomic_DNA"/>
</dbReference>
<keyword evidence="2" id="KW-0804">Transcription</keyword>
<dbReference type="Pfam" id="PF13185">
    <property type="entry name" value="GAF_2"/>
    <property type="match status" value="1"/>
</dbReference>
<dbReference type="PIRSF" id="PIRSF036625">
    <property type="entry name" value="GAF_ANTAR"/>
    <property type="match status" value="1"/>
</dbReference>
<dbReference type="InterPro" id="IPR003018">
    <property type="entry name" value="GAF"/>
</dbReference>
<dbReference type="RefSeq" id="WP_123697224.1">
    <property type="nucleotide sequence ID" value="NZ_RKHJ01000001.1"/>
</dbReference>
<feature type="domain" description="ANTAR" evidence="3">
    <location>
        <begin position="162"/>
        <end position="223"/>
    </location>
</feature>
<evidence type="ECO:0000259" key="3">
    <source>
        <dbReference type="PROSITE" id="PS50921"/>
    </source>
</evidence>
<dbReference type="OrthoDB" id="7466251at2"/>
<dbReference type="SMART" id="SM01012">
    <property type="entry name" value="ANTAR"/>
    <property type="match status" value="1"/>
</dbReference>
<dbReference type="Pfam" id="PF03861">
    <property type="entry name" value="ANTAR"/>
    <property type="match status" value="1"/>
</dbReference>
<comment type="caution">
    <text evidence="4">The sequence shown here is derived from an EMBL/GenBank/DDBJ whole genome shotgun (WGS) entry which is preliminary data.</text>
</comment>
<dbReference type="Proteomes" id="UP000275456">
    <property type="component" value="Unassembled WGS sequence"/>
</dbReference>
<dbReference type="Gene3D" id="1.10.10.10">
    <property type="entry name" value="Winged helix-like DNA-binding domain superfamily/Winged helix DNA-binding domain"/>
    <property type="match status" value="1"/>
</dbReference>
<evidence type="ECO:0000313" key="5">
    <source>
        <dbReference type="Proteomes" id="UP000275456"/>
    </source>
</evidence>
<name>A0A3N2ATA4_9MICO</name>
<dbReference type="Gene3D" id="3.30.450.40">
    <property type="match status" value="1"/>
</dbReference>
<evidence type="ECO:0000313" key="4">
    <source>
        <dbReference type="EMBL" id="ROR66216.1"/>
    </source>
</evidence>
<dbReference type="SUPFAM" id="SSF55781">
    <property type="entry name" value="GAF domain-like"/>
    <property type="match status" value="1"/>
</dbReference>
<keyword evidence="5" id="KW-1185">Reference proteome</keyword>